<protein>
    <submittedName>
        <fullName evidence="2">Membrane protein</fullName>
    </submittedName>
</protein>
<dbReference type="EMBL" id="BOPV01000001">
    <property type="protein sequence ID" value="GIL38335.1"/>
    <property type="molecule type" value="Genomic_DNA"/>
</dbReference>
<organism evidence="2 3">
    <name type="scientific">Roseiterribacter gracilis</name>
    <dbReference type="NCBI Taxonomy" id="2812848"/>
    <lineage>
        <taxon>Bacteria</taxon>
        <taxon>Pseudomonadati</taxon>
        <taxon>Pseudomonadota</taxon>
        <taxon>Alphaproteobacteria</taxon>
        <taxon>Rhodospirillales</taxon>
        <taxon>Roseiterribacteraceae</taxon>
        <taxon>Roseiterribacter</taxon>
    </lineage>
</organism>
<evidence type="ECO:0000313" key="2">
    <source>
        <dbReference type="EMBL" id="GIL38335.1"/>
    </source>
</evidence>
<proteinExistence type="predicted"/>
<dbReference type="RefSeq" id="WP_420241316.1">
    <property type="nucleotide sequence ID" value="NZ_BOPV01000001.1"/>
</dbReference>
<evidence type="ECO:0000256" key="1">
    <source>
        <dbReference type="SAM" id="Phobius"/>
    </source>
</evidence>
<feature type="transmembrane region" description="Helical" evidence="1">
    <location>
        <begin position="37"/>
        <end position="61"/>
    </location>
</feature>
<accession>A0A8S8XAJ6</accession>
<keyword evidence="1" id="KW-1133">Transmembrane helix</keyword>
<dbReference type="Gene3D" id="3.10.310.50">
    <property type="match status" value="1"/>
</dbReference>
<keyword evidence="3" id="KW-1185">Reference proteome</keyword>
<keyword evidence="1" id="KW-0472">Membrane</keyword>
<sequence length="207" mass="21930">MVITESESARIAACVAAAEARTSVELKLVLAPVASRYGAFALIYPALFALLVGCGLALGWAGTSARAMVLLETVGFVFAYAVLQIPSLRVAIVPRAVKRKAAIRLARLQFARLGLDTAAGRPAVLFFVATAERYVEILVDARVAARVPQERFDAMIAQFTTLAAEGRVVDAFGGVCAAIGDALAEPFPPQAGDRNERSDQIDVIEPL</sequence>
<gene>
    <name evidence="2" type="ORF">TMPK1_05720</name>
</gene>
<keyword evidence="1" id="KW-0812">Transmembrane</keyword>
<feature type="transmembrane region" description="Helical" evidence="1">
    <location>
        <begin position="67"/>
        <end position="92"/>
    </location>
</feature>
<reference evidence="2" key="1">
    <citation type="submission" date="2021-02" db="EMBL/GenBank/DDBJ databases">
        <title>Genome sequence of Rhodospirillales sp. strain TMPK1 isolated from soil.</title>
        <authorList>
            <person name="Nakai R."/>
            <person name="Kusada H."/>
            <person name="Tamaki H."/>
        </authorList>
    </citation>
    <scope>NUCLEOTIDE SEQUENCE</scope>
    <source>
        <strain evidence="2">TMPK1</strain>
    </source>
</reference>
<comment type="caution">
    <text evidence="2">The sequence shown here is derived from an EMBL/GenBank/DDBJ whole genome shotgun (WGS) entry which is preliminary data.</text>
</comment>
<name>A0A8S8XAJ6_9PROT</name>
<dbReference type="Proteomes" id="UP000681075">
    <property type="component" value="Unassembled WGS sequence"/>
</dbReference>
<evidence type="ECO:0000313" key="3">
    <source>
        <dbReference type="Proteomes" id="UP000681075"/>
    </source>
</evidence>
<dbReference type="AlphaFoldDB" id="A0A8S8XAJ6"/>